<dbReference type="InterPro" id="IPR051010">
    <property type="entry name" value="BCAA_transport"/>
</dbReference>
<dbReference type="Gene3D" id="3.40.50.2300">
    <property type="match status" value="2"/>
</dbReference>
<evidence type="ECO:0000313" key="5">
    <source>
        <dbReference type="Proteomes" id="UP000319894"/>
    </source>
</evidence>
<dbReference type="InterPro" id="IPR028082">
    <property type="entry name" value="Peripla_BP_I"/>
</dbReference>
<evidence type="ECO:0000313" key="4">
    <source>
        <dbReference type="EMBL" id="TSD13807.1"/>
    </source>
</evidence>
<dbReference type="RefSeq" id="WP_144262328.1">
    <property type="nucleotide sequence ID" value="NZ_QMDX01000006.1"/>
</dbReference>
<dbReference type="PROSITE" id="PS51318">
    <property type="entry name" value="TAT"/>
    <property type="match status" value="1"/>
</dbReference>
<dbReference type="NCBIfam" id="TIGR01409">
    <property type="entry name" value="TAT_signal_seq"/>
    <property type="match status" value="1"/>
</dbReference>
<keyword evidence="1" id="KW-0732">Signal</keyword>
<accession>A0A554N8T0</accession>
<dbReference type="PANTHER" id="PTHR30483:SF6">
    <property type="entry name" value="PERIPLASMIC BINDING PROTEIN OF ABC TRANSPORTER FOR NATURAL AMINO ACIDS"/>
    <property type="match status" value="1"/>
</dbReference>
<dbReference type="PROSITE" id="PS51257">
    <property type="entry name" value="PROKAR_LIPOPROTEIN"/>
    <property type="match status" value="1"/>
</dbReference>
<name>A0A554N8T0_9EURY</name>
<proteinExistence type="predicted"/>
<organism evidence="4 5">
    <name type="scientific">Haloglomus irregulare</name>
    <dbReference type="NCBI Taxonomy" id="2234134"/>
    <lineage>
        <taxon>Archaea</taxon>
        <taxon>Methanobacteriati</taxon>
        <taxon>Methanobacteriota</taxon>
        <taxon>Stenosarchaea group</taxon>
        <taxon>Halobacteria</taxon>
        <taxon>Halobacteriales</taxon>
        <taxon>Natronomonadaceae</taxon>
        <taxon>Haloglomus</taxon>
    </lineage>
</organism>
<feature type="region of interest" description="Disordered" evidence="2">
    <location>
        <begin position="32"/>
        <end position="68"/>
    </location>
</feature>
<sequence length="486" mass="53586">MADRSETRGGGGRDRRSFLKYAGAGGAAAIAAGCKTRDRPGGSGFTTTPGGSGDEETSEGTPVPQPLEGNTIRIGSLAPQPDSFPIGKSIWDSMQMAVEDINQNGIPGIGGRGILGAKLEPLSGNTEASPGTAREEFNRLVQKEGCKATFGTFLTQCTLQIFNPMKATQTVHITTAATGPKPGRIVHERYDEFKWHFRAGPINSYDLAAAELEFLNIYADQLGWSDAAVLIENIAPFDPFAETLKPEVGNLFDSVPVFKRSSSGTINWTPLWDEVESADVDINLIGQALTGTAAVKQWANQSRDFEMGGIHVPSQVYEFWEEVSGACQYVFTMNAVTPQTENTERTQPFMKRYRDRFDTFPVYSGPITYDAVRAYAKAMGRYVLDNDMEEVPTNEAMVEALETYTFEDGIVLPSIQFTPPEADFAHEPQWTLMKDTGVPVWQQWQVDEEVTDDYGVMHSFAPEQNKTSDYTYPDWIDYPSDHPANQ</sequence>
<keyword evidence="5" id="KW-1185">Reference proteome</keyword>
<gene>
    <name evidence="4" type="ORF">DP107_11505</name>
</gene>
<dbReference type="OrthoDB" id="200499at2157"/>
<evidence type="ECO:0000256" key="1">
    <source>
        <dbReference type="ARBA" id="ARBA00022729"/>
    </source>
</evidence>
<dbReference type="InterPro" id="IPR006311">
    <property type="entry name" value="TAT_signal"/>
</dbReference>
<comment type="caution">
    <text evidence="4">The sequence shown here is derived from an EMBL/GenBank/DDBJ whole genome shotgun (WGS) entry which is preliminary data.</text>
</comment>
<feature type="domain" description="Leucine-binding protein" evidence="3">
    <location>
        <begin position="71"/>
        <end position="418"/>
    </location>
</feature>
<evidence type="ECO:0000259" key="3">
    <source>
        <dbReference type="Pfam" id="PF13458"/>
    </source>
</evidence>
<dbReference type="InParanoid" id="A0A554N8T0"/>
<dbReference type="InterPro" id="IPR028081">
    <property type="entry name" value="Leu-bd"/>
</dbReference>
<reference evidence="4 5" key="1">
    <citation type="submission" date="2018-06" db="EMBL/GenBank/DDBJ databases">
        <title>Natronomonas sp. F16-60 a new haloarchaeon isolated from a solar saltern of Isla Cristina, Huelva, Spain.</title>
        <authorList>
            <person name="Duran-Viseras A."/>
            <person name="Sanchez-Porro C."/>
            <person name="Ventosa A."/>
        </authorList>
    </citation>
    <scope>NUCLEOTIDE SEQUENCE [LARGE SCALE GENOMIC DNA]</scope>
    <source>
        <strain evidence="4 5">F16-60</strain>
    </source>
</reference>
<dbReference type="Pfam" id="PF13458">
    <property type="entry name" value="Peripla_BP_6"/>
    <property type="match status" value="1"/>
</dbReference>
<dbReference type="SUPFAM" id="SSF53822">
    <property type="entry name" value="Periplasmic binding protein-like I"/>
    <property type="match status" value="1"/>
</dbReference>
<dbReference type="Proteomes" id="UP000319894">
    <property type="component" value="Unassembled WGS sequence"/>
</dbReference>
<dbReference type="EMBL" id="QMDX01000006">
    <property type="protein sequence ID" value="TSD13807.1"/>
    <property type="molecule type" value="Genomic_DNA"/>
</dbReference>
<dbReference type="InterPro" id="IPR019546">
    <property type="entry name" value="TAT_signal_bac_arc"/>
</dbReference>
<evidence type="ECO:0000256" key="2">
    <source>
        <dbReference type="SAM" id="MobiDB-lite"/>
    </source>
</evidence>
<dbReference type="AlphaFoldDB" id="A0A554N8T0"/>
<protein>
    <recommendedName>
        <fullName evidence="3">Leucine-binding protein domain-containing protein</fullName>
    </recommendedName>
</protein>
<dbReference type="PANTHER" id="PTHR30483">
    <property type="entry name" value="LEUCINE-SPECIFIC-BINDING PROTEIN"/>
    <property type="match status" value="1"/>
</dbReference>